<feature type="domain" description="PX" evidence="6">
    <location>
        <begin position="310"/>
        <end position="431"/>
    </location>
</feature>
<dbReference type="InterPro" id="IPR051228">
    <property type="entry name" value="NADPH_Oxidase/PX-Domain"/>
</dbReference>
<dbReference type="PANTHER" id="PTHR15706:SF2">
    <property type="entry name" value="SH3 AND PX DOMAIN-CONTAINING PROTEIN 2A"/>
    <property type="match status" value="1"/>
</dbReference>
<dbReference type="GO" id="GO:0035091">
    <property type="term" value="F:phosphatidylinositol binding"/>
    <property type="evidence" value="ECO:0007669"/>
    <property type="project" value="InterPro"/>
</dbReference>
<feature type="compositionally biased region" description="Polar residues" evidence="4">
    <location>
        <begin position="102"/>
        <end position="111"/>
    </location>
</feature>
<sequence>MRAIRRSIKGEKDTRPLHASIPQKSPTAIIPPKKVIKAKYDYIPHPDNPHELRFAKGDFFHVISREDDKDWYEACNPLMADKQRGLVPVTYFDVVGKQDRQSAGSVQSGASNVIPPSLDQSFTDRPIIGQPQQQLQPDGGPSSKTSSHVRAPSMGKGSGAMVYGVVIYDFKAERPDELEAEQGESIIIIAQSNPEWFVAKPIKRLGGPGLIPVSFIEIRDMNTGLAVADTHAAVQNAGVPKVEEWKRLAANYKNSSIPLGKFSEAGPGSVQKDMGRLSMTNQQSNGTNGESSHQRDTSRGQNNYDRQSPRQLLAPASASIPRYIFENDKYWYIIECQMEDGRWWELSRTYQKFYDFQIALLQKFPQEAQTPVGGKRLLPFMPGPVTYVTDAISNGRRESLNTYVKELLALPPYISRCDLVRELFAPREGDYELDPDRVTENFRHSGGSQMSINGEMSRTASRQSSQGRMNGGPPNGYGSMGPPPQKLSQQPNGIGMGHYRHPSDMGYQQQQPPPQVVVPKASTLTQGSSNSSHINASTTSLTNTNGISSSNGGGGNPSGNMKIKFNYLNEIILIRMPQDISFPQLRDKCKERLKIPMQREILLSYTDEPTGQTYEVLSERDLDIALSRCGRLVILVRVEGD</sequence>
<dbReference type="FunFam" id="2.30.30.40:FF:000093">
    <property type="entry name" value="Protein kinase activator Bem1"/>
    <property type="match status" value="1"/>
</dbReference>
<accession>A0AA43QLV3</accession>
<dbReference type="InterPro" id="IPR035550">
    <property type="entry name" value="Bem1/Scd2_PX"/>
</dbReference>
<feature type="compositionally biased region" description="Low complexity" evidence="4">
    <location>
        <begin position="129"/>
        <end position="141"/>
    </location>
</feature>
<protein>
    <submittedName>
        <fullName evidence="8">Bud emergence protein 1</fullName>
    </submittedName>
</protein>
<dbReference type="CDD" id="cd11878">
    <property type="entry name" value="SH3_Bem1p_1"/>
    <property type="match status" value="1"/>
</dbReference>
<proteinExistence type="predicted"/>
<feature type="compositionally biased region" description="Polar residues" evidence="4">
    <location>
        <begin position="446"/>
        <end position="468"/>
    </location>
</feature>
<dbReference type="FunFam" id="3.30.1520.10:FF:000041">
    <property type="entry name" value="Protein kinase activator Bem1"/>
    <property type="match status" value="1"/>
</dbReference>
<dbReference type="InterPro" id="IPR053793">
    <property type="entry name" value="PB1-like"/>
</dbReference>
<gene>
    <name evidence="8" type="primary">BEM1</name>
    <name evidence="8" type="ORF">OHK93_008136</name>
</gene>
<dbReference type="InterPro" id="IPR035548">
    <property type="entry name" value="Bem1/Scd2_SH3_1"/>
</dbReference>
<feature type="compositionally biased region" description="Low complexity" evidence="4">
    <location>
        <begin position="537"/>
        <end position="550"/>
    </location>
</feature>
<dbReference type="PANTHER" id="PTHR15706">
    <property type="entry name" value="SH3 MULTIPLE DOMAIN"/>
    <property type="match status" value="1"/>
</dbReference>
<dbReference type="GO" id="GO:1902494">
    <property type="term" value="C:catalytic complex"/>
    <property type="evidence" value="ECO:0007669"/>
    <property type="project" value="UniProtKB-ARBA"/>
</dbReference>
<feature type="region of interest" description="Disordered" evidence="4">
    <location>
        <begin position="437"/>
        <end position="558"/>
    </location>
</feature>
<dbReference type="GO" id="GO:0030674">
    <property type="term" value="F:protein-macromolecule adaptor activity"/>
    <property type="evidence" value="ECO:0007669"/>
    <property type="project" value="TreeGrafter"/>
</dbReference>
<dbReference type="SUPFAM" id="SSF50044">
    <property type="entry name" value="SH3-domain"/>
    <property type="match status" value="2"/>
</dbReference>
<dbReference type="GO" id="GO:0000747">
    <property type="term" value="P:conjugation with cellular fusion"/>
    <property type="evidence" value="ECO:0007669"/>
    <property type="project" value="TreeGrafter"/>
</dbReference>
<dbReference type="SMART" id="SM00326">
    <property type="entry name" value="SH3"/>
    <property type="match status" value="2"/>
</dbReference>
<comment type="caution">
    <text evidence="8">The sequence shown here is derived from an EMBL/GenBank/DDBJ whole genome shotgun (WGS) entry which is preliminary data.</text>
</comment>
<dbReference type="Pfam" id="PF00564">
    <property type="entry name" value="PB1"/>
    <property type="match status" value="1"/>
</dbReference>
<evidence type="ECO:0000256" key="3">
    <source>
        <dbReference type="PROSITE-ProRule" id="PRU00192"/>
    </source>
</evidence>
<evidence type="ECO:0000313" key="9">
    <source>
        <dbReference type="Proteomes" id="UP001161017"/>
    </source>
</evidence>
<feature type="domain" description="PB1" evidence="7">
    <location>
        <begin position="560"/>
        <end position="639"/>
    </location>
</feature>
<dbReference type="InterPro" id="IPR001452">
    <property type="entry name" value="SH3_domain"/>
</dbReference>
<dbReference type="AlphaFoldDB" id="A0AA43QLV3"/>
<feature type="domain" description="SH3" evidence="5">
    <location>
        <begin position="159"/>
        <end position="221"/>
    </location>
</feature>
<evidence type="ECO:0000313" key="8">
    <source>
        <dbReference type="EMBL" id="MDI1488860.1"/>
    </source>
</evidence>
<dbReference type="GO" id="GO:0005938">
    <property type="term" value="C:cell cortex"/>
    <property type="evidence" value="ECO:0007669"/>
    <property type="project" value="UniProtKB-ARBA"/>
</dbReference>
<dbReference type="Gene3D" id="3.10.20.90">
    <property type="entry name" value="Phosphatidylinositol 3-kinase Catalytic Subunit, Chain A, domain 1"/>
    <property type="match status" value="1"/>
</dbReference>
<dbReference type="InterPro" id="IPR035549">
    <property type="entry name" value="Bem1/Scd2_SH3_2"/>
</dbReference>
<dbReference type="InterPro" id="IPR036871">
    <property type="entry name" value="PX_dom_sf"/>
</dbReference>
<feature type="region of interest" description="Disordered" evidence="4">
    <location>
        <begin position="1"/>
        <end position="26"/>
    </location>
</feature>
<feature type="region of interest" description="Disordered" evidence="4">
    <location>
        <begin position="279"/>
        <end position="311"/>
    </location>
</feature>
<dbReference type="SUPFAM" id="SSF54277">
    <property type="entry name" value="CAD &amp; PB1 domains"/>
    <property type="match status" value="1"/>
</dbReference>
<dbReference type="SMART" id="SM00312">
    <property type="entry name" value="PX"/>
    <property type="match status" value="1"/>
</dbReference>
<dbReference type="PROSITE" id="PS50195">
    <property type="entry name" value="PX"/>
    <property type="match status" value="1"/>
</dbReference>
<evidence type="ECO:0000259" key="7">
    <source>
        <dbReference type="PROSITE" id="PS51745"/>
    </source>
</evidence>
<evidence type="ECO:0000259" key="6">
    <source>
        <dbReference type="PROSITE" id="PS50195"/>
    </source>
</evidence>
<name>A0AA43QLV3_9LECA</name>
<dbReference type="CDD" id="cd11879">
    <property type="entry name" value="SH3_Bem1p_2"/>
    <property type="match status" value="1"/>
</dbReference>
<dbReference type="Gene3D" id="2.30.30.40">
    <property type="entry name" value="SH3 Domains"/>
    <property type="match status" value="2"/>
</dbReference>
<dbReference type="Pfam" id="PF00787">
    <property type="entry name" value="PX"/>
    <property type="match status" value="1"/>
</dbReference>
<dbReference type="FunFam" id="2.30.30.40:FF:000184">
    <property type="entry name" value="Protein kinase activator Bem1"/>
    <property type="match status" value="1"/>
</dbReference>
<dbReference type="InterPro" id="IPR001683">
    <property type="entry name" value="PX_dom"/>
</dbReference>
<keyword evidence="1 3" id="KW-0728">SH3 domain</keyword>
<dbReference type="EMBL" id="JAPUFD010000008">
    <property type="protein sequence ID" value="MDI1488860.1"/>
    <property type="molecule type" value="Genomic_DNA"/>
</dbReference>
<feature type="domain" description="SH3" evidence="5">
    <location>
        <begin position="31"/>
        <end position="97"/>
    </location>
</feature>
<dbReference type="GO" id="GO:0043332">
    <property type="term" value="C:mating projection tip"/>
    <property type="evidence" value="ECO:0007669"/>
    <property type="project" value="TreeGrafter"/>
</dbReference>
<dbReference type="Gene3D" id="3.30.1520.10">
    <property type="entry name" value="Phox-like domain"/>
    <property type="match status" value="1"/>
</dbReference>
<feature type="compositionally biased region" description="Gly residues" evidence="4">
    <location>
        <begin position="469"/>
        <end position="479"/>
    </location>
</feature>
<evidence type="ECO:0000256" key="1">
    <source>
        <dbReference type="ARBA" id="ARBA00022443"/>
    </source>
</evidence>
<evidence type="ECO:0000259" key="5">
    <source>
        <dbReference type="PROSITE" id="PS50002"/>
    </source>
</evidence>
<evidence type="ECO:0000256" key="2">
    <source>
        <dbReference type="ARBA" id="ARBA00022737"/>
    </source>
</evidence>
<keyword evidence="9" id="KW-1185">Reference proteome</keyword>
<dbReference type="PROSITE" id="PS51745">
    <property type="entry name" value="PB1"/>
    <property type="match status" value="1"/>
</dbReference>
<reference evidence="8" key="1">
    <citation type="journal article" date="2023" name="Genome Biol. Evol.">
        <title>First Whole Genome Sequence and Flow Cytometry Genome Size Data for the Lichen-Forming Fungus Ramalina farinacea (Ascomycota).</title>
        <authorList>
            <person name="Llewellyn T."/>
            <person name="Mian S."/>
            <person name="Hill R."/>
            <person name="Leitch I.J."/>
            <person name="Gaya E."/>
        </authorList>
    </citation>
    <scope>NUCLEOTIDE SEQUENCE</scope>
    <source>
        <strain evidence="8">LIQ254RAFAR</strain>
    </source>
</reference>
<dbReference type="InterPro" id="IPR000270">
    <property type="entry name" value="PB1_dom"/>
</dbReference>
<dbReference type="Proteomes" id="UP001161017">
    <property type="component" value="Unassembled WGS sequence"/>
</dbReference>
<dbReference type="SUPFAM" id="SSF64268">
    <property type="entry name" value="PX domain"/>
    <property type="match status" value="1"/>
</dbReference>
<evidence type="ECO:0000256" key="4">
    <source>
        <dbReference type="SAM" id="MobiDB-lite"/>
    </source>
</evidence>
<dbReference type="CDD" id="cd06890">
    <property type="entry name" value="PX_Bem1p"/>
    <property type="match status" value="1"/>
</dbReference>
<feature type="region of interest" description="Disordered" evidence="4">
    <location>
        <begin position="102"/>
        <end position="155"/>
    </location>
</feature>
<dbReference type="GO" id="GO:0051130">
    <property type="term" value="P:positive regulation of cellular component organization"/>
    <property type="evidence" value="ECO:0007669"/>
    <property type="project" value="UniProtKB-ARBA"/>
</dbReference>
<organism evidence="8 9">
    <name type="scientific">Ramalina farinacea</name>
    <dbReference type="NCBI Taxonomy" id="258253"/>
    <lineage>
        <taxon>Eukaryota</taxon>
        <taxon>Fungi</taxon>
        <taxon>Dikarya</taxon>
        <taxon>Ascomycota</taxon>
        <taxon>Pezizomycotina</taxon>
        <taxon>Lecanoromycetes</taxon>
        <taxon>OSLEUM clade</taxon>
        <taxon>Lecanoromycetidae</taxon>
        <taxon>Lecanorales</taxon>
        <taxon>Lecanorineae</taxon>
        <taxon>Ramalinaceae</taxon>
        <taxon>Ramalina</taxon>
    </lineage>
</organism>
<keyword evidence="2" id="KW-0677">Repeat</keyword>
<dbReference type="Pfam" id="PF00018">
    <property type="entry name" value="SH3_1"/>
    <property type="match status" value="2"/>
</dbReference>
<dbReference type="PROSITE" id="PS50002">
    <property type="entry name" value="SH3"/>
    <property type="match status" value="2"/>
</dbReference>
<feature type="compositionally biased region" description="Polar residues" evidence="4">
    <location>
        <begin position="299"/>
        <end position="310"/>
    </location>
</feature>
<feature type="compositionally biased region" description="Polar residues" evidence="4">
    <location>
        <begin position="279"/>
        <end position="291"/>
    </location>
</feature>
<feature type="compositionally biased region" description="Polar residues" evidence="4">
    <location>
        <begin position="522"/>
        <end position="536"/>
    </location>
</feature>
<dbReference type="InterPro" id="IPR036028">
    <property type="entry name" value="SH3-like_dom_sf"/>
</dbReference>